<name>A0A016USB9_9BILA</name>
<evidence type="ECO:0000313" key="2">
    <source>
        <dbReference type="EMBL" id="EYC18055.1"/>
    </source>
</evidence>
<gene>
    <name evidence="2" type="primary">Acey_s0028.g1658</name>
    <name evidence="2" type="ORF">Y032_0028g1658</name>
</gene>
<protein>
    <submittedName>
        <fullName evidence="2">Uncharacterized protein</fullName>
    </submittedName>
</protein>
<evidence type="ECO:0000313" key="3">
    <source>
        <dbReference type="Proteomes" id="UP000024635"/>
    </source>
</evidence>
<dbReference type="AlphaFoldDB" id="A0A016USB9"/>
<feature type="region of interest" description="Disordered" evidence="1">
    <location>
        <begin position="14"/>
        <end position="35"/>
    </location>
</feature>
<organism evidence="2 3">
    <name type="scientific">Ancylostoma ceylanicum</name>
    <dbReference type="NCBI Taxonomy" id="53326"/>
    <lineage>
        <taxon>Eukaryota</taxon>
        <taxon>Metazoa</taxon>
        <taxon>Ecdysozoa</taxon>
        <taxon>Nematoda</taxon>
        <taxon>Chromadorea</taxon>
        <taxon>Rhabditida</taxon>
        <taxon>Rhabditina</taxon>
        <taxon>Rhabditomorpha</taxon>
        <taxon>Strongyloidea</taxon>
        <taxon>Ancylostomatidae</taxon>
        <taxon>Ancylostomatinae</taxon>
        <taxon>Ancylostoma</taxon>
    </lineage>
</organism>
<accession>A0A016USB9</accession>
<reference evidence="3" key="1">
    <citation type="journal article" date="2015" name="Nat. Genet.">
        <title>The genome and transcriptome of the zoonotic hookworm Ancylostoma ceylanicum identify infection-specific gene families.</title>
        <authorList>
            <person name="Schwarz E.M."/>
            <person name="Hu Y."/>
            <person name="Antoshechkin I."/>
            <person name="Miller M.M."/>
            <person name="Sternberg P.W."/>
            <person name="Aroian R.V."/>
        </authorList>
    </citation>
    <scope>NUCLEOTIDE SEQUENCE</scope>
    <source>
        <strain evidence="3">HY135</strain>
    </source>
</reference>
<dbReference type="EMBL" id="JARK01001364">
    <property type="protein sequence ID" value="EYC18055.1"/>
    <property type="molecule type" value="Genomic_DNA"/>
</dbReference>
<proteinExistence type="predicted"/>
<sequence length="91" mass="9986">MVYRVSSVLKMPGYRSHGAKDAPAPSAAENNDIRDHQWRRVVVAGSSVKNAKDMGPPIQKDVLSHYCGNPKDVGPPMEKISQRSALWETLG</sequence>
<comment type="caution">
    <text evidence="2">The sequence shown here is derived from an EMBL/GenBank/DDBJ whole genome shotgun (WGS) entry which is preliminary data.</text>
</comment>
<dbReference type="Proteomes" id="UP000024635">
    <property type="component" value="Unassembled WGS sequence"/>
</dbReference>
<keyword evidence="3" id="KW-1185">Reference proteome</keyword>
<evidence type="ECO:0000256" key="1">
    <source>
        <dbReference type="SAM" id="MobiDB-lite"/>
    </source>
</evidence>
<feature type="region of interest" description="Disordered" evidence="1">
    <location>
        <begin position="69"/>
        <end position="91"/>
    </location>
</feature>